<dbReference type="SUPFAM" id="SSF143120">
    <property type="entry name" value="YefM-like"/>
    <property type="match status" value="1"/>
</dbReference>
<comment type="caution">
    <text evidence="3">The sequence shown here is derived from an EMBL/GenBank/DDBJ whole genome shotgun (WGS) entry which is preliminary data.</text>
</comment>
<comment type="function">
    <text evidence="2">Antitoxin component of a type II toxin-antitoxin (TA) system.</text>
</comment>
<dbReference type="PANTHER" id="PTHR33713">
    <property type="entry name" value="ANTITOXIN YAFN-RELATED"/>
    <property type="match status" value="1"/>
</dbReference>
<dbReference type="InterPro" id="IPR036165">
    <property type="entry name" value="YefM-like_sf"/>
</dbReference>
<dbReference type="InterPro" id="IPR051405">
    <property type="entry name" value="phD/YefM_antitoxin"/>
</dbReference>
<dbReference type="AlphaFoldDB" id="A0A2H0KP82"/>
<evidence type="ECO:0000313" key="4">
    <source>
        <dbReference type="Proteomes" id="UP000231550"/>
    </source>
</evidence>
<comment type="similarity">
    <text evidence="1 2">Belongs to the phD/YefM antitoxin family.</text>
</comment>
<dbReference type="Pfam" id="PF02604">
    <property type="entry name" value="PhdYeFM_antitox"/>
    <property type="match status" value="1"/>
</dbReference>
<organism evidence="3 4">
    <name type="scientific">Candidatus Portnoybacteria bacterium CG11_big_fil_rev_8_21_14_0_20_44_10</name>
    <dbReference type="NCBI Taxonomy" id="1974818"/>
    <lineage>
        <taxon>Bacteria</taxon>
        <taxon>Candidatus Portnoyibacteriota</taxon>
    </lineage>
</organism>
<proteinExistence type="inferred from homology"/>
<gene>
    <name evidence="3" type="ORF">COV85_04725</name>
</gene>
<evidence type="ECO:0000256" key="1">
    <source>
        <dbReference type="ARBA" id="ARBA00009981"/>
    </source>
</evidence>
<evidence type="ECO:0000256" key="2">
    <source>
        <dbReference type="RuleBase" id="RU362080"/>
    </source>
</evidence>
<dbReference type="EMBL" id="PCVN01000127">
    <property type="protein sequence ID" value="PIQ73956.1"/>
    <property type="molecule type" value="Genomic_DNA"/>
</dbReference>
<dbReference type="Gene3D" id="3.40.1620.10">
    <property type="entry name" value="YefM-like domain"/>
    <property type="match status" value="1"/>
</dbReference>
<reference evidence="3 4" key="1">
    <citation type="submission" date="2017-09" db="EMBL/GenBank/DDBJ databases">
        <title>Depth-based differentiation of microbial function through sediment-hosted aquifers and enrichment of novel symbionts in the deep terrestrial subsurface.</title>
        <authorList>
            <person name="Probst A.J."/>
            <person name="Ladd B."/>
            <person name="Jarett J.K."/>
            <person name="Geller-Mcgrath D.E."/>
            <person name="Sieber C.M."/>
            <person name="Emerson J.B."/>
            <person name="Anantharaman K."/>
            <person name="Thomas B.C."/>
            <person name="Malmstrom R."/>
            <person name="Stieglmeier M."/>
            <person name="Klingl A."/>
            <person name="Woyke T."/>
            <person name="Ryan C.M."/>
            <person name="Banfield J.F."/>
        </authorList>
    </citation>
    <scope>NUCLEOTIDE SEQUENCE [LARGE SCALE GENOMIC DNA]</scope>
    <source>
        <strain evidence="3">CG11_big_fil_rev_8_21_14_0_20_44_10</strain>
    </source>
</reference>
<sequence>MTTKNTLPISEARKTIFKIAEEIQKPGNYYTLTENGRPKVVLMSAEEFESWQETLEVMHDFPDLDKDIKEVDRAIKTGEYKKWATLDDLMAKYGYVLANKGKKKYGMGNKNQKKGAKRSR</sequence>
<evidence type="ECO:0000313" key="3">
    <source>
        <dbReference type="EMBL" id="PIQ73956.1"/>
    </source>
</evidence>
<protein>
    <recommendedName>
        <fullName evidence="2">Antitoxin</fullName>
    </recommendedName>
</protein>
<dbReference type="PANTHER" id="PTHR33713:SF10">
    <property type="entry name" value="ANTITOXIN YAFN"/>
    <property type="match status" value="1"/>
</dbReference>
<name>A0A2H0KP82_9BACT</name>
<dbReference type="InterPro" id="IPR006442">
    <property type="entry name" value="Antitoxin_Phd/YefM"/>
</dbReference>
<dbReference type="NCBIfam" id="TIGR01552">
    <property type="entry name" value="phd_fam"/>
    <property type="match status" value="1"/>
</dbReference>
<dbReference type="Proteomes" id="UP000231550">
    <property type="component" value="Unassembled WGS sequence"/>
</dbReference>
<accession>A0A2H0KP82</accession>